<name>A0A433DJ32_9FUNG</name>
<gene>
    <name evidence="2" type="ORF">BC936DRAFT_137303</name>
</gene>
<evidence type="ECO:0000313" key="2">
    <source>
        <dbReference type="EMBL" id="RUP50864.1"/>
    </source>
</evidence>
<organism evidence="2 3">
    <name type="scientific">Jimgerdemannia flammicorona</name>
    <dbReference type="NCBI Taxonomy" id="994334"/>
    <lineage>
        <taxon>Eukaryota</taxon>
        <taxon>Fungi</taxon>
        <taxon>Fungi incertae sedis</taxon>
        <taxon>Mucoromycota</taxon>
        <taxon>Mucoromycotina</taxon>
        <taxon>Endogonomycetes</taxon>
        <taxon>Endogonales</taxon>
        <taxon>Endogonaceae</taxon>
        <taxon>Jimgerdemannia</taxon>
    </lineage>
</organism>
<accession>A0A433DJ32</accession>
<evidence type="ECO:0000313" key="3">
    <source>
        <dbReference type="Proteomes" id="UP000268093"/>
    </source>
</evidence>
<protein>
    <submittedName>
        <fullName evidence="2">Uncharacterized protein</fullName>
    </submittedName>
</protein>
<proteinExistence type="predicted"/>
<feature type="region of interest" description="Disordered" evidence="1">
    <location>
        <begin position="41"/>
        <end position="67"/>
    </location>
</feature>
<keyword evidence="3" id="KW-1185">Reference proteome</keyword>
<dbReference type="EMBL" id="RBNI01001119">
    <property type="protein sequence ID" value="RUP50864.1"/>
    <property type="molecule type" value="Genomic_DNA"/>
</dbReference>
<evidence type="ECO:0000256" key="1">
    <source>
        <dbReference type="SAM" id="MobiDB-lite"/>
    </source>
</evidence>
<comment type="caution">
    <text evidence="2">The sequence shown here is derived from an EMBL/GenBank/DDBJ whole genome shotgun (WGS) entry which is preliminary data.</text>
</comment>
<dbReference type="AlphaFoldDB" id="A0A433DJ32"/>
<dbReference type="Proteomes" id="UP000268093">
    <property type="component" value="Unassembled WGS sequence"/>
</dbReference>
<reference evidence="2 3" key="1">
    <citation type="journal article" date="2018" name="New Phytol.">
        <title>Phylogenomics of Endogonaceae and evolution of mycorrhizas within Mucoromycota.</title>
        <authorList>
            <person name="Chang Y."/>
            <person name="Desiro A."/>
            <person name="Na H."/>
            <person name="Sandor L."/>
            <person name="Lipzen A."/>
            <person name="Clum A."/>
            <person name="Barry K."/>
            <person name="Grigoriev I.V."/>
            <person name="Martin F.M."/>
            <person name="Stajich J.E."/>
            <person name="Smith M.E."/>
            <person name="Bonito G."/>
            <person name="Spatafora J.W."/>
        </authorList>
    </citation>
    <scope>NUCLEOTIDE SEQUENCE [LARGE SCALE GENOMIC DNA]</scope>
    <source>
        <strain evidence="2 3">GMNB39</strain>
    </source>
</reference>
<sequence>MSSIISSVHNMNTAMTGTTAQRPLANQKRYCSSWLMTIRRHNRPQVARHNPVPPDPVPLNHRKRRRT</sequence>